<dbReference type="SUPFAM" id="SSF48403">
    <property type="entry name" value="Ankyrin repeat"/>
    <property type="match status" value="1"/>
</dbReference>
<name>A0A329SPG6_9STRA</name>
<dbReference type="PANTHER" id="PTHR46586">
    <property type="entry name" value="ANKYRIN REPEAT-CONTAINING PROTEIN"/>
    <property type="match status" value="1"/>
</dbReference>
<dbReference type="PANTHER" id="PTHR46586:SF3">
    <property type="entry name" value="ANKYRIN REPEAT-CONTAINING PROTEIN"/>
    <property type="match status" value="1"/>
</dbReference>
<dbReference type="Proteomes" id="UP000251314">
    <property type="component" value="Unassembled WGS sequence"/>
</dbReference>
<dbReference type="EMBL" id="MJFZ01000102">
    <property type="protein sequence ID" value="RAW37836.1"/>
    <property type="molecule type" value="Genomic_DNA"/>
</dbReference>
<accession>A0A329SPG6</accession>
<evidence type="ECO:0000313" key="2">
    <source>
        <dbReference type="Proteomes" id="UP000251314"/>
    </source>
</evidence>
<reference evidence="1 2" key="1">
    <citation type="submission" date="2018-01" db="EMBL/GenBank/DDBJ databases">
        <title>Draft genome of the strawberry crown rot pathogen Phytophthora cactorum.</title>
        <authorList>
            <person name="Armitage A.D."/>
            <person name="Lysoe E."/>
            <person name="Nellist C.F."/>
            <person name="Harrison R.J."/>
            <person name="Brurberg M.B."/>
        </authorList>
    </citation>
    <scope>NUCLEOTIDE SEQUENCE [LARGE SCALE GENOMIC DNA]</scope>
    <source>
        <strain evidence="1 2">10300</strain>
    </source>
</reference>
<organism evidence="1 2">
    <name type="scientific">Phytophthora cactorum</name>
    <dbReference type="NCBI Taxonomy" id="29920"/>
    <lineage>
        <taxon>Eukaryota</taxon>
        <taxon>Sar</taxon>
        <taxon>Stramenopiles</taxon>
        <taxon>Oomycota</taxon>
        <taxon>Peronosporomycetes</taxon>
        <taxon>Peronosporales</taxon>
        <taxon>Peronosporaceae</taxon>
        <taxon>Phytophthora</taxon>
    </lineage>
</organism>
<dbReference type="VEuPathDB" id="FungiDB:PC110_g5913"/>
<evidence type="ECO:0000313" key="1">
    <source>
        <dbReference type="EMBL" id="RAW37836.1"/>
    </source>
</evidence>
<sequence length="341" mass="37951">MALSLATGHHPLWLESSSLKIGPVPALCAMASTATEWPLLSAAVLVTRECFSAAGGALPHVTRRISDFLDTLSRDGVFAASCRRGDSERELSYLHQRDPTPLSQNMVRHAAASGHVHVLKWIKEHEDQSVKNLWKDYNFSPMDEAAKSGHLNVVKWLHDSVSGCYAGRTMSWAASNGRLEVVKWLHLNRDDLCVNYAMDFAAAKGHLGIVQWLHSNRREDCTTWAMDGAATNGHLEVVQWLDSNRREGCTKAAIDGAAAQNHLDVVQFLLQVVRHRDEMHWIGWAFTAATSHGHVEVAKWVKTTYPEALSDSAITLALTCASDNGHENMMQWLRSQKSERR</sequence>
<dbReference type="InterPro" id="IPR052050">
    <property type="entry name" value="SecEffector_AnkRepeat"/>
</dbReference>
<dbReference type="Gene3D" id="1.25.40.20">
    <property type="entry name" value="Ankyrin repeat-containing domain"/>
    <property type="match status" value="2"/>
</dbReference>
<dbReference type="OrthoDB" id="70387at2759"/>
<protein>
    <submittedName>
        <fullName evidence="1">Uncharacterized protein</fullName>
    </submittedName>
</protein>
<dbReference type="InterPro" id="IPR002110">
    <property type="entry name" value="Ankyrin_rpt"/>
</dbReference>
<dbReference type="InterPro" id="IPR036770">
    <property type="entry name" value="Ankyrin_rpt-contain_sf"/>
</dbReference>
<dbReference type="Pfam" id="PF13637">
    <property type="entry name" value="Ank_4"/>
    <property type="match status" value="2"/>
</dbReference>
<comment type="caution">
    <text evidence="1">The sequence shown here is derived from an EMBL/GenBank/DDBJ whole genome shotgun (WGS) entry which is preliminary data.</text>
</comment>
<proteinExistence type="predicted"/>
<gene>
    <name evidence="1" type="ORF">PC110_g5913</name>
</gene>
<dbReference type="STRING" id="29920.A0A329SPG6"/>
<keyword evidence="2" id="KW-1185">Reference proteome</keyword>
<dbReference type="AlphaFoldDB" id="A0A329SPG6"/>